<dbReference type="AlphaFoldDB" id="A0A8T0J647"/>
<accession>A0A8T0J647</accession>
<dbReference type="InterPro" id="IPR025659">
    <property type="entry name" value="Tubby-like_C"/>
</dbReference>
<dbReference type="Pfam" id="PF04525">
    <property type="entry name" value="LOR"/>
    <property type="match status" value="1"/>
</dbReference>
<dbReference type="InterPro" id="IPR007612">
    <property type="entry name" value="LOR"/>
</dbReference>
<evidence type="ECO:0000313" key="3">
    <source>
        <dbReference type="Proteomes" id="UP000822688"/>
    </source>
</evidence>
<evidence type="ECO:0000256" key="1">
    <source>
        <dbReference type="ARBA" id="ARBA00005437"/>
    </source>
</evidence>
<sequence length="96" mass="11194">MGFQSDFSLLDLEELHAPTQRLAPVVGQRYCFQNASQFRLENELLSKAWTITDATGDVSFWVRGKKVNWLKSKRELVDENGNIVLYMEEKVCQMFF</sequence>
<comment type="caution">
    <text evidence="2">The sequence shown here is derived from an EMBL/GenBank/DDBJ whole genome shotgun (WGS) entry which is preliminary data.</text>
</comment>
<reference evidence="2" key="1">
    <citation type="submission" date="2020-06" db="EMBL/GenBank/DDBJ databases">
        <title>WGS assembly of Ceratodon purpureus strain R40.</title>
        <authorList>
            <person name="Carey S.B."/>
            <person name="Jenkins J."/>
            <person name="Shu S."/>
            <person name="Lovell J.T."/>
            <person name="Sreedasyam A."/>
            <person name="Maumus F."/>
            <person name="Tiley G.P."/>
            <person name="Fernandez-Pozo N."/>
            <person name="Barry K."/>
            <person name="Chen C."/>
            <person name="Wang M."/>
            <person name="Lipzen A."/>
            <person name="Daum C."/>
            <person name="Saski C.A."/>
            <person name="Payton A.C."/>
            <person name="Mcbreen J.C."/>
            <person name="Conrad R.E."/>
            <person name="Kollar L.M."/>
            <person name="Olsson S."/>
            <person name="Huttunen S."/>
            <person name="Landis J.B."/>
            <person name="Wickett N.J."/>
            <person name="Johnson M.G."/>
            <person name="Rensing S.A."/>
            <person name="Grimwood J."/>
            <person name="Schmutz J."/>
            <person name="Mcdaniel S.F."/>
        </authorList>
    </citation>
    <scope>NUCLEOTIDE SEQUENCE</scope>
    <source>
        <strain evidence="2">R40</strain>
    </source>
</reference>
<dbReference type="EMBL" id="CM026421">
    <property type="protein sequence ID" value="KAG0590646.1"/>
    <property type="molecule type" value="Genomic_DNA"/>
</dbReference>
<dbReference type="Gene3D" id="2.40.160.200">
    <property type="entry name" value="LURP1-related"/>
    <property type="match status" value="1"/>
</dbReference>
<gene>
    <name evidence="2" type="ORF">KC19_1G116300</name>
</gene>
<dbReference type="Proteomes" id="UP000822688">
    <property type="component" value="Chromosome 1"/>
</dbReference>
<organism evidence="2 3">
    <name type="scientific">Ceratodon purpureus</name>
    <name type="common">Fire moss</name>
    <name type="synonym">Dicranum purpureum</name>
    <dbReference type="NCBI Taxonomy" id="3225"/>
    <lineage>
        <taxon>Eukaryota</taxon>
        <taxon>Viridiplantae</taxon>
        <taxon>Streptophyta</taxon>
        <taxon>Embryophyta</taxon>
        <taxon>Bryophyta</taxon>
        <taxon>Bryophytina</taxon>
        <taxon>Bryopsida</taxon>
        <taxon>Dicranidae</taxon>
        <taxon>Pseudoditrichales</taxon>
        <taxon>Ditrichaceae</taxon>
        <taxon>Ceratodon</taxon>
    </lineage>
</organism>
<name>A0A8T0J647_CERPU</name>
<evidence type="ECO:0000313" key="2">
    <source>
        <dbReference type="EMBL" id="KAG0590646.1"/>
    </source>
</evidence>
<dbReference type="InterPro" id="IPR038595">
    <property type="entry name" value="LOR_sf"/>
</dbReference>
<comment type="similarity">
    <text evidence="1">Belongs to the LOR family.</text>
</comment>
<proteinExistence type="inferred from homology"/>
<protein>
    <submittedName>
        <fullName evidence="2">Uncharacterized protein</fullName>
    </submittedName>
</protein>
<dbReference type="SUPFAM" id="SSF54518">
    <property type="entry name" value="Tubby C-terminal domain-like"/>
    <property type="match status" value="1"/>
</dbReference>
<keyword evidence="3" id="KW-1185">Reference proteome</keyword>